<sequence length="489" mass="53115">MDLYTCTIRELHDKLRSGEVSSREITESVLARIDEVEPVLHAYIRVLKDDALAQADNVDEQLRKGDIELNYLTGIPIAIKDVFCTKGVATTCGSKMLEHFIPPYDATVIRKLKTQHAIIIGKTNMDEFAMGSSTEHSAYGVTRNPWDISRVPGGSSGGSAAAIAAGEAIAALGTDTGGSIRQPAAFCSVTGLKPTYGRVSRYGLVAYASSLDQAGPLTKDVFDAAVMLQAISGHDPQDSTSIDMPVPDYTAALVPDVHGMTIGIPHEFFAEGIAPEIEHAVRNALTVYERLGATCREVSLPHTDAGVATYYIIAPSEASSNLARYDGVKYGYRATEYVDLKDMYGKTRAQGFGSEVIRRIMLGTYTLSSGYYDAYYLKAQKVRTLVRQDYEHVFKDVDVLATPISPTPPFTIGEMADDPLTMYLGDIYTIPVNLTGVTGISIPCGFTGDGLPIGLQLIGGHFEEAKLLRTAYAFQEHTDFHKQQAQVTR</sequence>
<evidence type="ECO:0000256" key="4">
    <source>
        <dbReference type="ARBA" id="ARBA00022840"/>
    </source>
</evidence>
<keyword evidence="4 7" id="KW-0067">ATP-binding</keyword>
<evidence type="ECO:0000313" key="10">
    <source>
        <dbReference type="Proteomes" id="UP000229740"/>
    </source>
</evidence>
<dbReference type="HAMAP" id="MF_00120">
    <property type="entry name" value="GatA"/>
    <property type="match status" value="1"/>
</dbReference>
<keyword evidence="3 7" id="KW-0547">Nucleotide-binding</keyword>
<comment type="catalytic activity">
    <reaction evidence="6 7">
        <text>L-glutamyl-tRNA(Gln) + L-glutamine + ATP + H2O = L-glutaminyl-tRNA(Gln) + L-glutamate + ADP + phosphate + H(+)</text>
        <dbReference type="Rhea" id="RHEA:17521"/>
        <dbReference type="Rhea" id="RHEA-COMP:9681"/>
        <dbReference type="Rhea" id="RHEA-COMP:9684"/>
        <dbReference type="ChEBI" id="CHEBI:15377"/>
        <dbReference type="ChEBI" id="CHEBI:15378"/>
        <dbReference type="ChEBI" id="CHEBI:29985"/>
        <dbReference type="ChEBI" id="CHEBI:30616"/>
        <dbReference type="ChEBI" id="CHEBI:43474"/>
        <dbReference type="ChEBI" id="CHEBI:58359"/>
        <dbReference type="ChEBI" id="CHEBI:78520"/>
        <dbReference type="ChEBI" id="CHEBI:78521"/>
        <dbReference type="ChEBI" id="CHEBI:456216"/>
        <dbReference type="EC" id="6.3.5.7"/>
    </reaction>
</comment>
<gene>
    <name evidence="7" type="primary">gatA</name>
    <name evidence="9" type="ORF">CSB45_03255</name>
</gene>
<dbReference type="PROSITE" id="PS00571">
    <property type="entry name" value="AMIDASES"/>
    <property type="match status" value="1"/>
</dbReference>
<dbReference type="EMBL" id="PDPS01000022">
    <property type="protein sequence ID" value="PID58575.1"/>
    <property type="molecule type" value="Genomic_DNA"/>
</dbReference>
<evidence type="ECO:0000256" key="2">
    <source>
        <dbReference type="ARBA" id="ARBA00022598"/>
    </source>
</evidence>
<dbReference type="SUPFAM" id="SSF75304">
    <property type="entry name" value="Amidase signature (AS) enzymes"/>
    <property type="match status" value="1"/>
</dbReference>
<name>A0A2G6E937_9BACT</name>
<evidence type="ECO:0000256" key="3">
    <source>
        <dbReference type="ARBA" id="ARBA00022741"/>
    </source>
</evidence>
<evidence type="ECO:0000256" key="1">
    <source>
        <dbReference type="ARBA" id="ARBA00008069"/>
    </source>
</evidence>
<keyword evidence="5 7" id="KW-0648">Protein biosynthesis</keyword>
<evidence type="ECO:0000256" key="5">
    <source>
        <dbReference type="ARBA" id="ARBA00022917"/>
    </source>
</evidence>
<evidence type="ECO:0000256" key="7">
    <source>
        <dbReference type="HAMAP-Rule" id="MF_00120"/>
    </source>
</evidence>
<evidence type="ECO:0000256" key="6">
    <source>
        <dbReference type="ARBA" id="ARBA00047407"/>
    </source>
</evidence>
<dbReference type="NCBIfam" id="TIGR00132">
    <property type="entry name" value="gatA"/>
    <property type="match status" value="1"/>
</dbReference>
<proteinExistence type="inferred from homology"/>
<comment type="function">
    <text evidence="7">Allows the formation of correctly charged Gln-tRNA(Gln) through the transamidation of misacylated Glu-tRNA(Gln) in organisms which lack glutaminyl-tRNA synthetase. The reaction takes place in the presence of glutamine and ATP through an activated gamma-phospho-Glu-tRNA(Gln).</text>
</comment>
<keyword evidence="9" id="KW-0808">Transferase</keyword>
<dbReference type="InterPro" id="IPR036928">
    <property type="entry name" value="AS_sf"/>
</dbReference>
<dbReference type="EC" id="6.3.5.7" evidence="7"/>
<dbReference type="GO" id="GO:0030956">
    <property type="term" value="C:glutamyl-tRNA(Gln) amidotransferase complex"/>
    <property type="evidence" value="ECO:0007669"/>
    <property type="project" value="InterPro"/>
</dbReference>
<evidence type="ECO:0000313" key="9">
    <source>
        <dbReference type="EMBL" id="PID58575.1"/>
    </source>
</evidence>
<accession>A0A2G6E937</accession>
<dbReference type="PANTHER" id="PTHR11895:SF151">
    <property type="entry name" value="GLUTAMYL-TRNA(GLN) AMIDOTRANSFERASE SUBUNIT A"/>
    <property type="match status" value="1"/>
</dbReference>
<dbReference type="PIRSF" id="PIRSF001221">
    <property type="entry name" value="Amidase_fungi"/>
    <property type="match status" value="1"/>
</dbReference>
<comment type="similarity">
    <text evidence="1 7">Belongs to the amidase family. GatA subfamily.</text>
</comment>
<dbReference type="GO" id="GO:0005524">
    <property type="term" value="F:ATP binding"/>
    <property type="evidence" value="ECO:0007669"/>
    <property type="project" value="UniProtKB-KW"/>
</dbReference>
<evidence type="ECO:0000259" key="8">
    <source>
        <dbReference type="Pfam" id="PF01425"/>
    </source>
</evidence>
<dbReference type="InterPro" id="IPR004412">
    <property type="entry name" value="GatA"/>
</dbReference>
<dbReference type="GO" id="GO:0016740">
    <property type="term" value="F:transferase activity"/>
    <property type="evidence" value="ECO:0007669"/>
    <property type="project" value="UniProtKB-KW"/>
</dbReference>
<feature type="active site" description="Charge relay system" evidence="7">
    <location>
        <position position="155"/>
    </location>
</feature>
<comment type="caution">
    <text evidence="9">The sequence shown here is derived from an EMBL/GenBank/DDBJ whole genome shotgun (WGS) entry which is preliminary data.</text>
</comment>
<feature type="active site" description="Charge relay system" evidence="7">
    <location>
        <position position="80"/>
    </location>
</feature>
<feature type="domain" description="Amidase" evidence="8">
    <location>
        <begin position="24"/>
        <end position="468"/>
    </location>
</feature>
<protein>
    <recommendedName>
        <fullName evidence="7">Glutamyl-tRNA(Gln) amidotransferase subunit A</fullName>
        <shortName evidence="7">Glu-ADT subunit A</shortName>
        <ecNumber evidence="7">6.3.5.7</ecNumber>
    </recommendedName>
</protein>
<reference evidence="9 10" key="1">
    <citation type="submission" date="2017-10" db="EMBL/GenBank/DDBJ databases">
        <title>Novel microbial diversity and functional potential in the marine mammal oral microbiome.</title>
        <authorList>
            <person name="Dudek N.K."/>
            <person name="Sun C.L."/>
            <person name="Burstein D."/>
            <person name="Kantor R.S."/>
            <person name="Aliaga Goltsman D.S."/>
            <person name="Bik E.M."/>
            <person name="Thomas B.C."/>
            <person name="Banfield J.F."/>
            <person name="Relman D.A."/>
        </authorList>
    </citation>
    <scope>NUCLEOTIDE SEQUENCE [LARGE SCALE GENOMIC DNA]</scope>
    <source>
        <strain evidence="9">DOLZORAL124_49_17</strain>
    </source>
</reference>
<dbReference type="InterPro" id="IPR000120">
    <property type="entry name" value="Amidase"/>
</dbReference>
<comment type="subunit">
    <text evidence="7">Heterotrimer of A, B and C subunits.</text>
</comment>
<dbReference type="GO" id="GO:0006412">
    <property type="term" value="P:translation"/>
    <property type="evidence" value="ECO:0007669"/>
    <property type="project" value="UniProtKB-UniRule"/>
</dbReference>
<dbReference type="Pfam" id="PF01425">
    <property type="entry name" value="Amidase"/>
    <property type="match status" value="1"/>
</dbReference>
<feature type="active site" description="Acyl-ester intermediate" evidence="7">
    <location>
        <position position="179"/>
    </location>
</feature>
<dbReference type="Gene3D" id="3.90.1300.10">
    <property type="entry name" value="Amidase signature (AS) domain"/>
    <property type="match status" value="1"/>
</dbReference>
<dbReference type="Proteomes" id="UP000229740">
    <property type="component" value="Unassembled WGS sequence"/>
</dbReference>
<dbReference type="InterPro" id="IPR020556">
    <property type="entry name" value="Amidase_CS"/>
</dbReference>
<dbReference type="GO" id="GO:0050567">
    <property type="term" value="F:glutaminyl-tRNA synthase (glutamine-hydrolyzing) activity"/>
    <property type="evidence" value="ECO:0007669"/>
    <property type="project" value="UniProtKB-UniRule"/>
</dbReference>
<keyword evidence="2 7" id="KW-0436">Ligase</keyword>
<dbReference type="InterPro" id="IPR023631">
    <property type="entry name" value="Amidase_dom"/>
</dbReference>
<dbReference type="PANTHER" id="PTHR11895">
    <property type="entry name" value="TRANSAMIDASE"/>
    <property type="match status" value="1"/>
</dbReference>
<organism evidence="9 10">
    <name type="scientific">candidate division KSB3 bacterium</name>
    <dbReference type="NCBI Taxonomy" id="2044937"/>
    <lineage>
        <taxon>Bacteria</taxon>
        <taxon>candidate division KSB3</taxon>
    </lineage>
</organism>
<dbReference type="AlphaFoldDB" id="A0A2G6E937"/>